<reference evidence="1" key="1">
    <citation type="submission" date="2024-09" db="EMBL/GenBank/DDBJ databases">
        <title>Black Yeasts Isolated from many extreme environments.</title>
        <authorList>
            <person name="Coleine C."/>
            <person name="Stajich J.E."/>
            <person name="Selbmann L."/>
        </authorList>
    </citation>
    <scope>NUCLEOTIDE SEQUENCE</scope>
    <source>
        <strain evidence="1">CCFEE 5737</strain>
    </source>
</reference>
<comment type="caution">
    <text evidence="1">The sequence shown here is derived from an EMBL/GenBank/DDBJ whole genome shotgun (WGS) entry which is preliminary data.</text>
</comment>
<evidence type="ECO:0000313" key="1">
    <source>
        <dbReference type="EMBL" id="KAK3082162.1"/>
    </source>
</evidence>
<proteinExistence type="predicted"/>
<sequence length="104" mass="11875">MMLSDDGLSKTQIVELMPDQQMFVVADPLERRLIKDSGDRALRALAEASKRLEVQTTARHEKNEEGEKGRNDDAEHAAKLDEDDLKAKAELLMQKYRGLTAHWR</sequence>
<accession>A0ACC3E020</accession>
<gene>
    <name evidence="1" type="ORF">LTS18_000092</name>
</gene>
<name>A0ACC3E020_9PEZI</name>
<keyword evidence="2" id="KW-1185">Reference proteome</keyword>
<protein>
    <submittedName>
        <fullName evidence="1">Uncharacterized protein</fullName>
    </submittedName>
</protein>
<dbReference type="EMBL" id="JAWDJW010000005">
    <property type="protein sequence ID" value="KAK3082162.1"/>
    <property type="molecule type" value="Genomic_DNA"/>
</dbReference>
<dbReference type="Proteomes" id="UP001186974">
    <property type="component" value="Unassembled WGS sequence"/>
</dbReference>
<organism evidence="1 2">
    <name type="scientific">Coniosporium uncinatum</name>
    <dbReference type="NCBI Taxonomy" id="93489"/>
    <lineage>
        <taxon>Eukaryota</taxon>
        <taxon>Fungi</taxon>
        <taxon>Dikarya</taxon>
        <taxon>Ascomycota</taxon>
        <taxon>Pezizomycotina</taxon>
        <taxon>Dothideomycetes</taxon>
        <taxon>Dothideomycetes incertae sedis</taxon>
        <taxon>Coniosporium</taxon>
    </lineage>
</organism>
<evidence type="ECO:0000313" key="2">
    <source>
        <dbReference type="Proteomes" id="UP001186974"/>
    </source>
</evidence>